<dbReference type="InterPro" id="IPR003870">
    <property type="entry name" value="DUF222"/>
</dbReference>
<keyword evidence="3" id="KW-0540">Nuclease</keyword>
<keyword evidence="3" id="KW-0378">Hydrolase</keyword>
<protein>
    <submittedName>
        <fullName evidence="3">HNH endonuclease</fullName>
    </submittedName>
</protein>
<sequence length="464" mass="49707">MAISPHEATHGQADHGRPVLGAARAACHTLASARPERVWALSDREVEDAMTTLGQLHACVEAQLAAVVGEARSRGLGVGDGWGALDWARLRAPGLGARLLADLDTVAGAAGETRLARVRDAVAMGADPETTDALPVAKAAMLVRFHQAVRGLAEPSQLEDSTAELLRGARGHDGMPEKVLAIAVRRTADLMRPDRLVEHEAEVRRAHRSLARGRGPLGMWRYTMLLDDEGAAVVDAAVDALAKPVTDPETGEHDPRTPGARRADALIELVRRAVSAPDGVPRQAKTSLVVTIGLAELQQTCRGAGLTLSGESLSIESVRRLACDAQVIPAVLGSHGEVLEQGRAERLFNRAQIRHLWQRDRHCSFPGCIKPATWCDAHHLIHWADGGPSDTDHGALLCQAHHTVVHANRYAGQVITGPNGPFVRWDLTPGSYDTRLAAWRASRQVPRGSSQVPAQARDGGPPRR</sequence>
<feature type="region of interest" description="Disordered" evidence="1">
    <location>
        <begin position="442"/>
        <end position="464"/>
    </location>
</feature>
<dbReference type="InterPro" id="IPR003615">
    <property type="entry name" value="HNH_nuc"/>
</dbReference>
<evidence type="ECO:0000256" key="1">
    <source>
        <dbReference type="SAM" id="MobiDB-lite"/>
    </source>
</evidence>
<accession>A0A502D0M6</accession>
<evidence type="ECO:0000259" key="2">
    <source>
        <dbReference type="Pfam" id="PF02720"/>
    </source>
</evidence>
<reference evidence="3 4" key="1">
    <citation type="journal article" date="2019" name="Environ. Microbiol.">
        <title>Species interactions and distinct microbial communities in high Arctic permafrost affected cryosols are associated with the CH4 and CO2 gas fluxes.</title>
        <authorList>
            <person name="Altshuler I."/>
            <person name="Hamel J."/>
            <person name="Turney S."/>
            <person name="Magnuson E."/>
            <person name="Levesque R."/>
            <person name="Greer C."/>
            <person name="Whyte L.G."/>
        </authorList>
    </citation>
    <scope>NUCLEOTIDE SEQUENCE [LARGE SCALE GENOMIC DNA]</scope>
    <source>
        <strain evidence="3 4">S9.3A</strain>
    </source>
</reference>
<dbReference type="OrthoDB" id="5177627at2"/>
<dbReference type="EMBL" id="RCZM01000001">
    <property type="protein sequence ID" value="TPG19345.1"/>
    <property type="molecule type" value="Genomic_DNA"/>
</dbReference>
<dbReference type="GO" id="GO:0004519">
    <property type="term" value="F:endonuclease activity"/>
    <property type="evidence" value="ECO:0007669"/>
    <property type="project" value="UniProtKB-KW"/>
</dbReference>
<dbReference type="CDD" id="cd00085">
    <property type="entry name" value="HNHc"/>
    <property type="match status" value="1"/>
</dbReference>
<comment type="caution">
    <text evidence="3">The sequence shown here is derived from an EMBL/GenBank/DDBJ whole genome shotgun (WGS) entry which is preliminary data.</text>
</comment>
<dbReference type="RefSeq" id="WP_140736989.1">
    <property type="nucleotide sequence ID" value="NZ_RCZM01000001.1"/>
</dbReference>
<proteinExistence type="predicted"/>
<keyword evidence="4" id="KW-1185">Reference proteome</keyword>
<dbReference type="AlphaFoldDB" id="A0A502D0M6"/>
<feature type="domain" description="DUF222" evidence="2">
    <location>
        <begin position="150"/>
        <end position="360"/>
    </location>
</feature>
<keyword evidence="3" id="KW-0255">Endonuclease</keyword>
<dbReference type="Pfam" id="PF02720">
    <property type="entry name" value="DUF222"/>
    <property type="match status" value="1"/>
</dbReference>
<name>A0A502D0M6_9MICO</name>
<dbReference type="Proteomes" id="UP000317722">
    <property type="component" value="Unassembled WGS sequence"/>
</dbReference>
<evidence type="ECO:0000313" key="4">
    <source>
        <dbReference type="Proteomes" id="UP000317722"/>
    </source>
</evidence>
<organism evidence="3 4">
    <name type="scientific">Pedococcus bigeumensis</name>
    <dbReference type="NCBI Taxonomy" id="433644"/>
    <lineage>
        <taxon>Bacteria</taxon>
        <taxon>Bacillati</taxon>
        <taxon>Actinomycetota</taxon>
        <taxon>Actinomycetes</taxon>
        <taxon>Micrococcales</taxon>
        <taxon>Intrasporangiaceae</taxon>
        <taxon>Pedococcus</taxon>
    </lineage>
</organism>
<evidence type="ECO:0000313" key="3">
    <source>
        <dbReference type="EMBL" id="TPG19345.1"/>
    </source>
</evidence>
<gene>
    <name evidence="3" type="ORF">EAH86_02280</name>
</gene>